<evidence type="ECO:0000313" key="2">
    <source>
        <dbReference type="Proteomes" id="UP000007842"/>
    </source>
</evidence>
<dbReference type="PATRIC" id="fig|1003195.29.peg.1677"/>
<gene>
    <name evidence="1" type="ordered locus">SCATT_16710</name>
</gene>
<organism evidence="1 2">
    <name type="scientific">Streptantibioticus cattleyicolor (strain ATCC 35852 / DSM 46488 / JCM 4925 / NBRC 14057 / NRRL 8057)</name>
    <name type="common">Streptomyces cattleya</name>
    <dbReference type="NCBI Taxonomy" id="1003195"/>
    <lineage>
        <taxon>Bacteria</taxon>
        <taxon>Bacillati</taxon>
        <taxon>Actinomycetota</taxon>
        <taxon>Actinomycetes</taxon>
        <taxon>Kitasatosporales</taxon>
        <taxon>Streptomycetaceae</taxon>
        <taxon>Streptantibioticus</taxon>
    </lineage>
</organism>
<keyword evidence="2" id="KW-1185">Reference proteome</keyword>
<accession>G8WP09</accession>
<sequence>MVEYLKSCPGIPAGAPTGTLVGREVGTTSLYVLHSGGHRLVRDRMDRADIW</sequence>
<protein>
    <submittedName>
        <fullName evidence="1">Uncharacterized protein</fullName>
    </submittedName>
</protein>
<reference evidence="2" key="1">
    <citation type="submission" date="2011-12" db="EMBL/GenBank/DDBJ databases">
        <title>Complete genome sequence of Streptomyces cattleya strain DSM 46488.</title>
        <authorList>
            <person name="Ou H.-Y."/>
            <person name="Li P."/>
            <person name="Zhao C."/>
            <person name="O'Hagan D."/>
            <person name="Deng Z."/>
        </authorList>
    </citation>
    <scope>NUCLEOTIDE SEQUENCE [LARGE SCALE GENOMIC DNA]</scope>
    <source>
        <strain evidence="2">ATCC 35852 / DSM 46488 / JCM 4925 / NBRC 14057 / NRRL 8057</strain>
    </source>
</reference>
<dbReference type="STRING" id="1003195.SCATT_16710"/>
<dbReference type="AlphaFoldDB" id="G8WP09"/>
<name>G8WP09_STREN</name>
<dbReference type="HOGENOM" id="CLU_3104201_0_0_11"/>
<dbReference type="Proteomes" id="UP000007842">
    <property type="component" value="Chromosome"/>
</dbReference>
<dbReference type="KEGG" id="scy:SCATT_16710"/>
<evidence type="ECO:0000313" key="1">
    <source>
        <dbReference type="EMBL" id="AEW94042.1"/>
    </source>
</evidence>
<proteinExistence type="predicted"/>
<dbReference type="EMBL" id="CP003219">
    <property type="protein sequence ID" value="AEW94042.1"/>
    <property type="molecule type" value="Genomic_DNA"/>
</dbReference>